<gene>
    <name evidence="3" type="ORF">EV200_103129</name>
    <name evidence="2" type="ORF">GCM10011413_23710</name>
</gene>
<evidence type="ECO:0000256" key="1">
    <source>
        <dbReference type="SAM" id="MobiDB-lite"/>
    </source>
</evidence>
<reference evidence="2" key="4">
    <citation type="submission" date="2024-05" db="EMBL/GenBank/DDBJ databases">
        <authorList>
            <person name="Sun Q."/>
            <person name="Zhou Y."/>
        </authorList>
    </citation>
    <scope>NUCLEOTIDE SEQUENCE</scope>
    <source>
        <strain evidence="2">CGMCC 1.15644</strain>
    </source>
</reference>
<comment type="caution">
    <text evidence="3">The sequence shown here is derived from an EMBL/GenBank/DDBJ whole genome shotgun (WGS) entry which is preliminary data.</text>
</comment>
<reference evidence="2" key="1">
    <citation type="journal article" date="2014" name="Int. J. Syst. Evol. Microbiol.">
        <title>Complete genome of a new Firmicutes species belonging to the dominant human colonic microbiota ('Ruminococcus bicirculans') reveals two chromosomes and a selective capacity to utilize plant glucans.</title>
        <authorList>
            <consortium name="NISC Comparative Sequencing Program"/>
            <person name="Wegmann U."/>
            <person name="Louis P."/>
            <person name="Goesmann A."/>
            <person name="Henrissat B."/>
            <person name="Duncan S.H."/>
            <person name="Flint H.J."/>
        </authorList>
    </citation>
    <scope>NUCLEOTIDE SEQUENCE</scope>
    <source>
        <strain evidence="2">CGMCC 1.15644</strain>
    </source>
</reference>
<organism evidence="3 4">
    <name type="scientific">Pedobacter psychrotolerans</name>
    <dbReference type="NCBI Taxonomy" id="1843235"/>
    <lineage>
        <taxon>Bacteria</taxon>
        <taxon>Pseudomonadati</taxon>
        <taxon>Bacteroidota</taxon>
        <taxon>Sphingobacteriia</taxon>
        <taxon>Sphingobacteriales</taxon>
        <taxon>Sphingobacteriaceae</taxon>
        <taxon>Pedobacter</taxon>
    </lineage>
</organism>
<name>A0A4V2RZL3_9SPHI</name>
<dbReference type="EMBL" id="SLWO01000003">
    <property type="protein sequence ID" value="TCO26798.1"/>
    <property type="molecule type" value="Genomic_DNA"/>
</dbReference>
<protein>
    <submittedName>
        <fullName evidence="3">Uncharacterized protein</fullName>
    </submittedName>
</protein>
<dbReference type="EMBL" id="BMJO01000004">
    <property type="protein sequence ID" value="GGE56600.1"/>
    <property type="molecule type" value="Genomic_DNA"/>
</dbReference>
<evidence type="ECO:0000313" key="4">
    <source>
        <dbReference type="Proteomes" id="UP000295684"/>
    </source>
</evidence>
<accession>A0A4V2RZL3</accession>
<dbReference type="RefSeq" id="WP_132530934.1">
    <property type="nucleotide sequence ID" value="NZ_BMJO01000004.1"/>
</dbReference>
<feature type="region of interest" description="Disordered" evidence="1">
    <location>
        <begin position="453"/>
        <end position="474"/>
    </location>
</feature>
<proteinExistence type="predicted"/>
<reference evidence="5" key="2">
    <citation type="journal article" date="2019" name="Int. J. Syst. Evol. Microbiol.">
        <title>The Global Catalogue of Microorganisms (GCM) 10K type strain sequencing project: providing services to taxonomists for standard genome sequencing and annotation.</title>
        <authorList>
            <consortium name="The Broad Institute Genomics Platform"/>
            <consortium name="The Broad Institute Genome Sequencing Center for Infectious Disease"/>
            <person name="Wu L."/>
            <person name="Ma J."/>
        </authorList>
    </citation>
    <scope>NUCLEOTIDE SEQUENCE [LARGE SCALE GENOMIC DNA]</scope>
    <source>
        <strain evidence="5">CGMCC 1.15644</strain>
    </source>
</reference>
<dbReference type="AlphaFoldDB" id="A0A4V2RZL3"/>
<keyword evidence="5" id="KW-1185">Reference proteome</keyword>
<sequence length="891" mass="99997">MPDKIEDTRGLQHCYFRENGKLYSLDKGMGIYLNTENKNEFVVDERCVGGKTTNPKHTIENARWAFIYDVFFQSLEKAKSGEITDNLWGPLSDGKIPVSKYGLGLKYKVGSTFLFNPSGYSYYYGFKQRVELFSESPGTGFYFYVIPVTKSNICYAYFNKSEDVKRYGDFANLEIMLHGYNLDKKNKYRGKVYLLEEDIAKGLIGTDDFKKNNLWKEPKVFAISQDAGSSSNCNSYHKISFPIEIAWKKEQKAKKNFTVVLEIYKYHTEPGLIYGTNEKEERVVFRNFADEPTTDLVTYDAKVLGLKDIDNKSSISSRFIVSEELMTDFLDRIETKKVNQIQYIGDIRYTKKEFDPCGYSKIVIKDDGDKERSAFTCFDEDLLTTGGDKTGQPFSIIAGEKRKDVSITVENLHNKNVPCNGLLLPSGQKHDSPNHVFLLDRAIAAEKTDKGYTTIKDPTQENDTDVIPDKNKAPSEDVSEVQVLQSEFKGDNQIVLKLNYIYNKVWLERSLGDNAASEFMWMFNYFWLSDSLAQSYYLPVSTCRYPNQIAKINVYPDMEWEFSLKLSSDTPEVYSHTNMPTGVTSRQNRIKTLAASNNRRFLNGEVSFDLAIKAKSGDFTREISGGYAAKIEPFLRALIKVKETLDDITGVTKAKNGMAAKLASKLPIKMLPITFQMDYPVISIAGTWKLEPDKEKIYNVRRTGAISLGFTPLIKGTGKLDLIACSEFIPAAGQVIKAIRTAADVAGIEIWFNLLAFGQIDLKANITLGQEYGMEPLEASTTVGIGAELGIKAAADVPKISFNSRPSGEGLGVEFEASARGETSLIFSGKTGASNEGMYVEAGIGFGGLLVYVTAKAKIWRAKVGVDNEAHELVEPKPDMLKGRYYYIKNK</sequence>
<dbReference type="OrthoDB" id="1207102at2"/>
<reference evidence="3 4" key="3">
    <citation type="submission" date="2019-03" db="EMBL/GenBank/DDBJ databases">
        <title>Genomic Encyclopedia of Type Strains, Phase IV (KMG-IV): sequencing the most valuable type-strain genomes for metagenomic binning, comparative biology and taxonomic classification.</title>
        <authorList>
            <person name="Goeker M."/>
        </authorList>
    </citation>
    <scope>NUCLEOTIDE SEQUENCE [LARGE SCALE GENOMIC DNA]</scope>
    <source>
        <strain evidence="3 4">DSM 103236</strain>
    </source>
</reference>
<evidence type="ECO:0000313" key="2">
    <source>
        <dbReference type="EMBL" id="GGE56600.1"/>
    </source>
</evidence>
<dbReference type="Proteomes" id="UP000622648">
    <property type="component" value="Unassembled WGS sequence"/>
</dbReference>
<evidence type="ECO:0000313" key="3">
    <source>
        <dbReference type="EMBL" id="TCO26798.1"/>
    </source>
</evidence>
<dbReference type="Proteomes" id="UP000295684">
    <property type="component" value="Unassembled WGS sequence"/>
</dbReference>
<evidence type="ECO:0000313" key="5">
    <source>
        <dbReference type="Proteomes" id="UP000622648"/>
    </source>
</evidence>